<gene>
    <name evidence="1" type="ORF">SAMN05216204_11214</name>
</gene>
<evidence type="ECO:0000313" key="1">
    <source>
        <dbReference type="EMBL" id="SFC90307.1"/>
    </source>
</evidence>
<dbReference type="EMBL" id="FOLD01000012">
    <property type="protein sequence ID" value="SFC90307.1"/>
    <property type="molecule type" value="Genomic_DNA"/>
</dbReference>
<proteinExistence type="predicted"/>
<organism evidence="1 2">
    <name type="scientific">Massilia yuzhufengensis</name>
    <dbReference type="NCBI Taxonomy" id="1164594"/>
    <lineage>
        <taxon>Bacteria</taxon>
        <taxon>Pseudomonadati</taxon>
        <taxon>Pseudomonadota</taxon>
        <taxon>Betaproteobacteria</taxon>
        <taxon>Burkholderiales</taxon>
        <taxon>Oxalobacteraceae</taxon>
        <taxon>Telluria group</taxon>
        <taxon>Massilia</taxon>
    </lineage>
</organism>
<evidence type="ECO:0000313" key="2">
    <source>
        <dbReference type="Proteomes" id="UP000198639"/>
    </source>
</evidence>
<protein>
    <submittedName>
        <fullName evidence="1">LysR substrate binding domain-containing protein</fullName>
    </submittedName>
</protein>
<sequence>MTWIVPIVAWRICEDVNSLVDAVARTDAIYLGLAAAAREGIDAGVLVELPVRPRLALTARYACVTLAGRTEAPVMAMFRDFVAERMRDRG</sequence>
<keyword evidence="2" id="KW-1185">Reference proteome</keyword>
<name>A0A1I1MY38_9BURK</name>
<dbReference type="AlphaFoldDB" id="A0A1I1MY38"/>
<accession>A0A1I1MY38</accession>
<dbReference type="Proteomes" id="UP000198639">
    <property type="component" value="Unassembled WGS sequence"/>
</dbReference>
<reference evidence="2" key="1">
    <citation type="submission" date="2016-10" db="EMBL/GenBank/DDBJ databases">
        <authorList>
            <person name="Varghese N."/>
            <person name="Submissions S."/>
        </authorList>
    </citation>
    <scope>NUCLEOTIDE SEQUENCE [LARGE SCALE GENOMIC DNA]</scope>
    <source>
        <strain evidence="2">CGMCC 1.12041</strain>
    </source>
</reference>
<dbReference type="STRING" id="1164594.SAMN05216204_11214"/>
<dbReference type="SUPFAM" id="SSF53850">
    <property type="entry name" value="Periplasmic binding protein-like II"/>
    <property type="match status" value="1"/>
</dbReference>